<organism evidence="2 3">
    <name type="scientific">Acer saccharum</name>
    <name type="common">Sugar maple</name>
    <dbReference type="NCBI Taxonomy" id="4024"/>
    <lineage>
        <taxon>Eukaryota</taxon>
        <taxon>Viridiplantae</taxon>
        <taxon>Streptophyta</taxon>
        <taxon>Embryophyta</taxon>
        <taxon>Tracheophyta</taxon>
        <taxon>Spermatophyta</taxon>
        <taxon>Magnoliopsida</taxon>
        <taxon>eudicotyledons</taxon>
        <taxon>Gunneridae</taxon>
        <taxon>Pentapetalae</taxon>
        <taxon>rosids</taxon>
        <taxon>malvids</taxon>
        <taxon>Sapindales</taxon>
        <taxon>Sapindaceae</taxon>
        <taxon>Hippocastanoideae</taxon>
        <taxon>Acereae</taxon>
        <taxon>Acer</taxon>
    </lineage>
</organism>
<name>A0AA39S5H9_ACESA</name>
<dbReference type="Proteomes" id="UP001168877">
    <property type="component" value="Unassembled WGS sequence"/>
</dbReference>
<reference evidence="2" key="2">
    <citation type="submission" date="2023-06" db="EMBL/GenBank/DDBJ databases">
        <authorList>
            <person name="Swenson N.G."/>
            <person name="Wegrzyn J.L."/>
            <person name="Mcevoy S.L."/>
        </authorList>
    </citation>
    <scope>NUCLEOTIDE SEQUENCE</scope>
    <source>
        <strain evidence="2">NS2018</strain>
        <tissue evidence="2">Leaf</tissue>
    </source>
</reference>
<evidence type="ECO:0000256" key="1">
    <source>
        <dbReference type="SAM" id="MobiDB-lite"/>
    </source>
</evidence>
<protein>
    <submittedName>
        <fullName evidence="2">Uncharacterized protein</fullName>
    </submittedName>
</protein>
<gene>
    <name evidence="2" type="ORF">LWI29_036230</name>
</gene>
<proteinExistence type="predicted"/>
<keyword evidence="3" id="KW-1185">Reference proteome</keyword>
<accession>A0AA39S5H9</accession>
<reference evidence="2" key="1">
    <citation type="journal article" date="2022" name="Plant J.">
        <title>Strategies of tolerance reflected in two North American maple genomes.</title>
        <authorList>
            <person name="McEvoy S.L."/>
            <person name="Sezen U.U."/>
            <person name="Trouern-Trend A."/>
            <person name="McMahon S.M."/>
            <person name="Schaberg P.G."/>
            <person name="Yang J."/>
            <person name="Wegrzyn J.L."/>
            <person name="Swenson N.G."/>
        </authorList>
    </citation>
    <scope>NUCLEOTIDE SEQUENCE</scope>
    <source>
        <strain evidence="2">NS2018</strain>
    </source>
</reference>
<dbReference type="AlphaFoldDB" id="A0AA39S5H9"/>
<dbReference type="EMBL" id="JAUESC010000381">
    <property type="protein sequence ID" value="KAK0591151.1"/>
    <property type="molecule type" value="Genomic_DNA"/>
</dbReference>
<evidence type="ECO:0000313" key="2">
    <source>
        <dbReference type="EMBL" id="KAK0591151.1"/>
    </source>
</evidence>
<feature type="region of interest" description="Disordered" evidence="1">
    <location>
        <begin position="110"/>
        <end position="138"/>
    </location>
</feature>
<sequence length="275" mass="30214">MAYAWLSHFLGLKDKPPLLGLNLLPFKEMMVCPLSKKNRSRVVYFVSQGERDVKVGKANGQLKKMASCSCRNKGELEGSLLQQKVAVEAKTCCDKVEDVIDKGLDFQNSNGKKEKQKSKEEVKEGGGKKDKDCEKVKERGGKRDKDFVKGSGFQKSKVSFDIKKGMADNLGNGGLDCLSLDELSDRRRLFEKMAWGLVLEILSKKGLGCNADKGSTSLMCADRGSKVGDPSIEVFVDLRNQASSVENGENKSSLIKTTTRKGGKIVLLPKDIVEV</sequence>
<feature type="compositionally biased region" description="Basic and acidic residues" evidence="1">
    <location>
        <begin position="111"/>
        <end position="138"/>
    </location>
</feature>
<evidence type="ECO:0000313" key="3">
    <source>
        <dbReference type="Proteomes" id="UP001168877"/>
    </source>
</evidence>
<comment type="caution">
    <text evidence="2">The sequence shown here is derived from an EMBL/GenBank/DDBJ whole genome shotgun (WGS) entry which is preliminary data.</text>
</comment>